<gene>
    <name evidence="4" type="primary">LOC118411902</name>
</gene>
<dbReference type="Pfam" id="PF00880">
    <property type="entry name" value="Nebulin"/>
    <property type="match status" value="10"/>
</dbReference>
<dbReference type="GeneID" id="118411902"/>
<evidence type="ECO:0000256" key="1">
    <source>
        <dbReference type="ARBA" id="ARBA00022737"/>
    </source>
</evidence>
<reference evidence="4" key="1">
    <citation type="journal article" date="2016" name="Genome Biol. Evol.">
        <title>Conserved non-coding elements in the most distant genera of cephalochordates: the Goldilocks principle.</title>
        <authorList>
            <person name="Yue J.X."/>
            <person name="Kozmikova I."/>
            <person name="Ono H."/>
            <person name="Nossa C.W."/>
            <person name="Kozmik Z."/>
            <person name="Putnam N.H."/>
            <person name="Yu J.K."/>
            <person name="Holland L.Z."/>
        </authorList>
    </citation>
    <scope>NUCLEOTIDE SEQUENCE</scope>
</reference>
<dbReference type="PROSITE" id="PS51216">
    <property type="entry name" value="NEBULIN"/>
    <property type="match status" value="12"/>
</dbReference>
<dbReference type="GO" id="GO:0051015">
    <property type="term" value="F:actin filament binding"/>
    <property type="evidence" value="ECO:0000318"/>
    <property type="project" value="GO_Central"/>
</dbReference>
<protein>
    <submittedName>
        <fullName evidence="4">Nebulin-related-anchoring protein-like</fullName>
    </submittedName>
</protein>
<evidence type="ECO:0000313" key="3">
    <source>
        <dbReference type="Proteomes" id="UP000001554"/>
    </source>
</evidence>
<dbReference type="Proteomes" id="UP000001554">
    <property type="component" value="Chromosome 3"/>
</dbReference>
<dbReference type="InterPro" id="IPR055297">
    <property type="entry name" value="NEBU/NEBL"/>
</dbReference>
<dbReference type="PRINTS" id="PR00510">
    <property type="entry name" value="NEBULIN"/>
</dbReference>
<organism evidence="3 4">
    <name type="scientific">Branchiostoma floridae</name>
    <name type="common">Florida lancelet</name>
    <name type="synonym">Amphioxus</name>
    <dbReference type="NCBI Taxonomy" id="7739"/>
    <lineage>
        <taxon>Eukaryota</taxon>
        <taxon>Metazoa</taxon>
        <taxon>Chordata</taxon>
        <taxon>Cephalochordata</taxon>
        <taxon>Leptocardii</taxon>
        <taxon>Amphioxiformes</taxon>
        <taxon>Branchiostomatidae</taxon>
        <taxon>Branchiostoma</taxon>
    </lineage>
</organism>
<feature type="non-terminal residue" evidence="4">
    <location>
        <position position="1187"/>
    </location>
</feature>
<dbReference type="InterPro" id="IPR013998">
    <property type="entry name" value="Nebulin-like"/>
</dbReference>
<reference evidence="3" key="2">
    <citation type="journal article" date="2020" name="Nat. Ecol. Evol.">
        <title>Deeply conserved synteny resolves early events in vertebrate evolution.</title>
        <authorList>
            <person name="Simakov O."/>
            <person name="Marletaz F."/>
            <person name="Yue J.X."/>
            <person name="O'Connell B."/>
            <person name="Jenkins J."/>
            <person name="Brandt A."/>
            <person name="Calef R."/>
            <person name="Tung C.H."/>
            <person name="Huang T.K."/>
            <person name="Schmutz J."/>
            <person name="Satoh N."/>
            <person name="Yu J.K."/>
            <person name="Putnam N.H."/>
            <person name="Green R.E."/>
            <person name="Rokhsar D.S."/>
        </authorList>
    </citation>
    <scope>NUCLEOTIDE SEQUENCE [LARGE SCALE GENOMIC DNA]</scope>
    <source>
        <strain evidence="3">S238N-H82</strain>
    </source>
</reference>
<dbReference type="PANTHER" id="PTHR11039:SF64">
    <property type="entry name" value="NEBULIN-RELATED-ANCHORING PROTEIN-LIKE"/>
    <property type="match status" value="1"/>
</dbReference>
<sequence>MAAPMRKDRVHGGDPHGQTWFYMGVLRHTNKYKEQYMNDKGKGHQLPHDAMDNMRAKEAMDIASEVKYVKKTRDEMQNQMFTSVDTLGNLTAKACMDMISMVKYKEEAEKMRPQLKMPPDLPEVKLAKEVQQLQSHQNYTKDRPTSYTTVYDTPFIKQAELVAQLQSDIPYKKEMKEAEVKQFPVHETEQYKYMLQVSGYQSENNYKDEAKYIMHQGHSQYPFTPEMSRVEETEKLKSEKLYKENFEKQRGQYSVRVDDPQILHAKEADSLQSENKYKEQYLQDKLKSQFLPLDAMDNMRAKEAMDIASEVKYTRPTRDEMQNQMFTSVDTLGNLTAKACMDMISMVKYKEEAEKMRPQLKMPADLPEVKLAKEVQQLQSHQNYTKDRPTSYTTVYDTPLIKQAELVAKLQSDIPYKKEMKEAEVKQFPVHETPVYLNQLQVSGYQSDHVYRDEAKTIMEEGHSQYPFTPEMTRVEEAEKLKSDKLYKENYEKMKGQFSVRLDHPALIHAKEVADLQSERKYKEQYLQDKLKSQFYPVDAMENMRAKEATDIASEVKYTDKARKEMQNQMYLAVDSLTNMSAKLVHDLVSQVKYKEAAEKMRPQLKMPPDLPEVKWAKEVQELQSYKNYTKDRPTNYMTVYDTPAIKQAEQATMIQSDIPYKKGVKEAEVKQFPVHETSQYEFMLQVSGYQSDHNYRDEAKYIMEKGHSQYPFTPEMTRVEEAEKLKSEKLYKENSEKQRGHYSVRLDDPQIQHAKEADSLQSENKYREQYLKEKGQGLMLPLDSMDNQRAKEVSQLVSEVKYAQDARREAQEKMYNTVDSLTSMTAQVVSQLTSQVKYKEKADKERSQHKVPADTPEVAWAKEVQQLQSTKSYTKDRPTNYIPVYDSPHIKQAEEATKLQSSLQYSDRDAGTLHSEFRGQRYTPLETLEKKHTDDIRNIVSDVVYKDEAKEIMQKGHSQYPFTPEMTMVEEAEKLKSNHLYQENYKKYLTNFTIRADYPEFVFAKETSDLQSENKYREQYNKEKGQGLILPLDTMDNLHAKEAVALASEVKYTQDARKEAQEKMYSPVNSLTLMTAKMVTDLTSQAKYREQVQSTLAQHKMPPDTPEILWAKEMGKLQSQNEYIKGKSTQYTPVFDTPAIRQADEASRLQSDIPYKYEVKNLVGKQFPVHETEQYKYMLQVSGYQS</sequence>
<proteinExistence type="predicted"/>
<dbReference type="KEGG" id="bfo:118411902"/>
<keyword evidence="1" id="KW-0677">Repeat</keyword>
<dbReference type="SMART" id="SM00227">
    <property type="entry name" value="NEBU"/>
    <property type="match status" value="29"/>
</dbReference>
<evidence type="ECO:0000313" key="4">
    <source>
        <dbReference type="RefSeq" id="XP_035670287.1"/>
    </source>
</evidence>
<dbReference type="PANTHER" id="PTHR11039">
    <property type="entry name" value="NEBULIN"/>
    <property type="match status" value="1"/>
</dbReference>
<dbReference type="InterPro" id="IPR000900">
    <property type="entry name" value="Nebulin_repeat"/>
</dbReference>
<dbReference type="OrthoDB" id="9295290at2759"/>
<name>A0A9J7KUF5_BRAFL</name>
<accession>A0A9J7KUF5</accession>
<keyword evidence="3" id="KW-1185">Reference proteome</keyword>
<dbReference type="RefSeq" id="XP_035670287.1">
    <property type="nucleotide sequence ID" value="XM_035814394.1"/>
</dbReference>
<keyword evidence="2" id="KW-0009">Actin-binding</keyword>
<reference evidence="4" key="3">
    <citation type="submission" date="2025-08" db="UniProtKB">
        <authorList>
            <consortium name="RefSeq"/>
        </authorList>
    </citation>
    <scope>IDENTIFICATION</scope>
</reference>
<dbReference type="AlphaFoldDB" id="A0A9J7KUF5"/>
<dbReference type="GO" id="GO:0030018">
    <property type="term" value="C:Z disc"/>
    <property type="evidence" value="ECO:0007669"/>
    <property type="project" value="InterPro"/>
</dbReference>
<dbReference type="OMA" id="MDMEWIK"/>
<evidence type="ECO:0000256" key="2">
    <source>
        <dbReference type="ARBA" id="ARBA00023203"/>
    </source>
</evidence>